<dbReference type="AlphaFoldDB" id="A0A7C2FDB9"/>
<sequence>MFERQRFRKDVEKMLGISFAGTVLHWYEDIYITCYTRKAPPEAYGWLMEIVPSRSYKLNMRPYSISIDEIKKMMEYLRENMNSTT</sequence>
<organism evidence="1">
    <name type="scientific">Thermosphaera aggregans</name>
    <dbReference type="NCBI Taxonomy" id="54254"/>
    <lineage>
        <taxon>Archaea</taxon>
        <taxon>Thermoproteota</taxon>
        <taxon>Thermoprotei</taxon>
        <taxon>Desulfurococcales</taxon>
        <taxon>Desulfurococcaceae</taxon>
        <taxon>Thermosphaera</taxon>
    </lineage>
</organism>
<evidence type="ECO:0000313" key="1">
    <source>
        <dbReference type="EMBL" id="HEF87698.1"/>
    </source>
</evidence>
<protein>
    <submittedName>
        <fullName evidence="1">Uncharacterized protein</fullName>
    </submittedName>
</protein>
<comment type="caution">
    <text evidence="1">The sequence shown here is derived from an EMBL/GenBank/DDBJ whole genome shotgun (WGS) entry which is preliminary data.</text>
</comment>
<accession>A0A7C2FDB9</accession>
<proteinExistence type="predicted"/>
<name>A0A7C2FDB9_9CREN</name>
<gene>
    <name evidence="1" type="ORF">ENP55_05345</name>
</gene>
<reference evidence="1" key="1">
    <citation type="journal article" date="2020" name="mSystems">
        <title>Genome- and Community-Level Interaction Insights into Carbon Utilization and Element Cycling Functions of Hydrothermarchaeota in Hydrothermal Sediment.</title>
        <authorList>
            <person name="Zhou Z."/>
            <person name="Liu Y."/>
            <person name="Xu W."/>
            <person name="Pan J."/>
            <person name="Luo Z.H."/>
            <person name="Li M."/>
        </authorList>
    </citation>
    <scope>NUCLEOTIDE SEQUENCE [LARGE SCALE GENOMIC DNA]</scope>
    <source>
        <strain evidence="1">SpSt-23</strain>
    </source>
</reference>
<dbReference type="EMBL" id="DSJT01000027">
    <property type="protein sequence ID" value="HEF87698.1"/>
    <property type="molecule type" value="Genomic_DNA"/>
</dbReference>